<dbReference type="Pfam" id="PF01432">
    <property type="entry name" value="Peptidase_M3"/>
    <property type="match status" value="2"/>
</dbReference>
<dbReference type="GO" id="GO:0004222">
    <property type="term" value="F:metalloendopeptidase activity"/>
    <property type="evidence" value="ECO:0007669"/>
    <property type="project" value="UniProtKB-EC"/>
</dbReference>
<dbReference type="SUPFAM" id="SSF55486">
    <property type="entry name" value="Metalloproteases ('zincins'), catalytic domain"/>
    <property type="match status" value="1"/>
</dbReference>
<evidence type="ECO:0000259" key="12">
    <source>
        <dbReference type="Pfam" id="PF01432"/>
    </source>
</evidence>
<sequence length="795" mass="89824">MSLRKGAVELRHQTFMRKHAPPRPSGRTLCSPISLEEEFSAVQSRDITRLDESDVESSDVDDDLGRPLSSEELKVLLTDSERLNILKKLSEANQHNRFLKRQLQAREEEMVSFRSELSAIELDIEALVSLAEEIARSNIPEGSRKINGKYIQSHLLSRLKALKGKLKEQVKDVDAAQPKEVPLFWMGMAESVQVMGSFDGWNQGEDLSPEYAGDYTHFSTTLMLRPGRYEIKFLVNGEWQLSPEYPTVAPLPPLSPRKPETLSRSFSMASAPATDDNPLLTDFYFPPFDLIAASHVRPGIRALLKRLELTKLSRKFGENVLDATKKFEKLVTDKKEIEGLPATALGLAAQTAVSKGHENATAESGPWIITLDAPSYMAVMQHAKNRVLREELYRAYLTRASSGDLDNTKIIDQILKRRLEKAKLLGYKSYAELSMASKMATVDKAEELLEKLRSASWDHAVQDMEDLKDFCKSQGAPEAKDLNHWDIGFWSERLRESKYELNEEELRPYFPLPRVMDGLFKLANKLFGIYAEPADGLAPVWDKDVRFYRVNDSSGSPIAYFYFDPYSRPSEKRDGAWMDEVVGRSRVLSVDGASVRLPVAHMVCNQMPPVGEKPSLMTFREVETVFHEFGHALQHMLTRENEGMVAGIRGIEWDAVELPSQFMENWCYHRETLMSIAKHYETGESLPEDIYKKLLAARTFRAGSFSLRQDLLETVSLVLGKSKWAEVLSADAFSAFEDVGLENETAVQETGRRFRETVLARGGGKDPLEVFIEFRGREPSPEPLLRHNGLLPAAA</sequence>
<evidence type="ECO:0000313" key="15">
    <source>
        <dbReference type="Proteomes" id="UP000595140"/>
    </source>
</evidence>
<dbReference type="GO" id="GO:0009507">
    <property type="term" value="C:chloroplast"/>
    <property type="evidence" value="ECO:0007669"/>
    <property type="project" value="UniProtKB-ARBA"/>
</dbReference>
<evidence type="ECO:0000256" key="7">
    <source>
        <dbReference type="ARBA" id="ARBA00024603"/>
    </source>
</evidence>
<dbReference type="InterPro" id="IPR045090">
    <property type="entry name" value="Pept_M3A_M3B"/>
</dbReference>
<dbReference type="FunFam" id="1.10.1370.40:FF:000009">
    <property type="entry name" value="Zincin-like metalloproteases family protein"/>
    <property type="match status" value="1"/>
</dbReference>
<evidence type="ECO:0000313" key="14">
    <source>
        <dbReference type="EMBL" id="VFQ70315.1"/>
    </source>
</evidence>
<name>A0A484L1X8_9ASTE</name>
<dbReference type="PANTHER" id="PTHR11804:SF83">
    <property type="entry name" value="LD37516P"/>
    <property type="match status" value="1"/>
</dbReference>
<feature type="domain" description="Peptidase M3A/M3B catalytic" evidence="12">
    <location>
        <begin position="379"/>
        <end position="709"/>
    </location>
</feature>
<dbReference type="PANTHER" id="PTHR11804">
    <property type="entry name" value="PROTEASE M3 THIMET OLIGOPEPTIDASE-RELATED"/>
    <property type="match status" value="1"/>
</dbReference>
<keyword evidence="6 9" id="KW-0482">Metalloprotease</keyword>
<evidence type="ECO:0000256" key="2">
    <source>
        <dbReference type="ARBA" id="ARBA00022670"/>
    </source>
</evidence>
<dbReference type="Pfam" id="PF16561">
    <property type="entry name" value="AMPK1_CBM"/>
    <property type="match status" value="1"/>
</dbReference>
<organism evidence="14 15">
    <name type="scientific">Cuscuta campestris</name>
    <dbReference type="NCBI Taxonomy" id="132261"/>
    <lineage>
        <taxon>Eukaryota</taxon>
        <taxon>Viridiplantae</taxon>
        <taxon>Streptophyta</taxon>
        <taxon>Embryophyta</taxon>
        <taxon>Tracheophyta</taxon>
        <taxon>Spermatophyta</taxon>
        <taxon>Magnoliopsida</taxon>
        <taxon>eudicotyledons</taxon>
        <taxon>Gunneridae</taxon>
        <taxon>Pentapetalae</taxon>
        <taxon>asterids</taxon>
        <taxon>lamiids</taxon>
        <taxon>Solanales</taxon>
        <taxon>Convolvulaceae</taxon>
        <taxon>Cuscuteae</taxon>
        <taxon>Cuscuta</taxon>
        <taxon>Cuscuta subgen. Grammica</taxon>
        <taxon>Cuscuta sect. Cleistogrammica</taxon>
    </lineage>
</organism>
<dbReference type="InterPro" id="IPR001567">
    <property type="entry name" value="Pept_M3A_M3B_dom"/>
</dbReference>
<evidence type="ECO:0000256" key="1">
    <source>
        <dbReference type="ARBA" id="ARBA00006040"/>
    </source>
</evidence>
<feature type="compositionally biased region" description="Acidic residues" evidence="11">
    <location>
        <begin position="53"/>
        <end position="62"/>
    </location>
</feature>
<dbReference type="GO" id="GO:0006508">
    <property type="term" value="P:proteolysis"/>
    <property type="evidence" value="ECO:0007669"/>
    <property type="project" value="UniProtKB-KW"/>
</dbReference>
<feature type="domain" description="Peptidase M3A/M3B catalytic" evidence="12">
    <location>
        <begin position="723"/>
        <end position="789"/>
    </location>
</feature>
<dbReference type="InterPro" id="IPR032640">
    <property type="entry name" value="AMPK1_CBM"/>
</dbReference>
<dbReference type="GO" id="GO:0046872">
    <property type="term" value="F:metal ion binding"/>
    <property type="evidence" value="ECO:0007669"/>
    <property type="project" value="UniProtKB-UniRule"/>
</dbReference>
<gene>
    <name evidence="14" type="ORF">CCAM_LOCUS12091</name>
</gene>
<feature type="coiled-coil region" evidence="10">
    <location>
        <begin position="89"/>
        <end position="116"/>
    </location>
</feature>
<dbReference type="EMBL" id="OOIL02000889">
    <property type="protein sequence ID" value="VFQ70315.1"/>
    <property type="molecule type" value="Genomic_DNA"/>
</dbReference>
<dbReference type="InterPro" id="IPR013783">
    <property type="entry name" value="Ig-like_fold"/>
</dbReference>
<reference evidence="14 15" key="1">
    <citation type="submission" date="2018-04" db="EMBL/GenBank/DDBJ databases">
        <authorList>
            <person name="Vogel A."/>
        </authorList>
    </citation>
    <scope>NUCLEOTIDE SEQUENCE [LARGE SCALE GENOMIC DNA]</scope>
</reference>
<keyword evidence="3 9" id="KW-0479">Metal-binding</keyword>
<dbReference type="GO" id="GO:0006518">
    <property type="term" value="P:peptide metabolic process"/>
    <property type="evidence" value="ECO:0007669"/>
    <property type="project" value="TreeGrafter"/>
</dbReference>
<comment type="cofactor">
    <cofactor evidence="9">
        <name>Zn(2+)</name>
        <dbReference type="ChEBI" id="CHEBI:29105"/>
    </cofactor>
    <text evidence="9">Binds 1 zinc ion.</text>
</comment>
<dbReference type="AlphaFoldDB" id="A0A484L1X8"/>
<accession>A0A484L1X8</accession>
<evidence type="ECO:0000256" key="4">
    <source>
        <dbReference type="ARBA" id="ARBA00022801"/>
    </source>
</evidence>
<keyword evidence="10" id="KW-0175">Coiled coil</keyword>
<dbReference type="EC" id="3.4.24.70" evidence="8"/>
<evidence type="ECO:0000256" key="10">
    <source>
        <dbReference type="SAM" id="Coils"/>
    </source>
</evidence>
<feature type="domain" description="AMP-activated protein kinase glycogen-binding" evidence="13">
    <location>
        <begin position="183"/>
        <end position="248"/>
    </location>
</feature>
<dbReference type="InterPro" id="IPR034005">
    <property type="entry name" value="M3A_DCP"/>
</dbReference>
<evidence type="ECO:0000256" key="5">
    <source>
        <dbReference type="ARBA" id="ARBA00022833"/>
    </source>
</evidence>
<evidence type="ECO:0000259" key="13">
    <source>
        <dbReference type="Pfam" id="PF16561"/>
    </source>
</evidence>
<keyword evidence="2 9" id="KW-0645">Protease</keyword>
<dbReference type="Gene3D" id="2.60.40.10">
    <property type="entry name" value="Immunoglobulins"/>
    <property type="match status" value="1"/>
</dbReference>
<protein>
    <recommendedName>
        <fullName evidence="8">oligopeptidase A</fullName>
        <ecNumber evidence="8">3.4.24.70</ecNumber>
    </recommendedName>
</protein>
<dbReference type="Gene3D" id="1.10.1370.40">
    <property type="match status" value="1"/>
</dbReference>
<dbReference type="SUPFAM" id="SSF81296">
    <property type="entry name" value="E set domains"/>
    <property type="match status" value="1"/>
</dbReference>
<evidence type="ECO:0000256" key="8">
    <source>
        <dbReference type="ARBA" id="ARBA00026100"/>
    </source>
</evidence>
<comment type="catalytic activity">
    <reaction evidence="7">
        <text>Hydrolysis of oligopeptides, with broad specificity. Gly or Ala commonly occur as P1 or P1' residues, but more distant residues are also important, as is shown by the fact that Z-Gly-Pro-Gly-|-Gly-Pro-Ala is cleaved, but not Z-(Gly)(5).</text>
        <dbReference type="EC" id="3.4.24.70"/>
    </reaction>
</comment>
<dbReference type="GO" id="GO:0005829">
    <property type="term" value="C:cytosol"/>
    <property type="evidence" value="ECO:0007669"/>
    <property type="project" value="UniProtKB-ARBA"/>
</dbReference>
<dbReference type="CDD" id="cd02859">
    <property type="entry name" value="E_set_AMPKbeta_like_N"/>
    <property type="match status" value="1"/>
</dbReference>
<comment type="similarity">
    <text evidence="1 9">Belongs to the peptidase M3 family.</text>
</comment>
<feature type="region of interest" description="Disordered" evidence="11">
    <location>
        <begin position="44"/>
        <end position="66"/>
    </location>
</feature>
<evidence type="ECO:0000256" key="6">
    <source>
        <dbReference type="ARBA" id="ARBA00023049"/>
    </source>
</evidence>
<dbReference type="OrthoDB" id="534666at2759"/>
<proteinExistence type="inferred from homology"/>
<dbReference type="Proteomes" id="UP000595140">
    <property type="component" value="Unassembled WGS sequence"/>
</dbReference>
<dbReference type="FunFam" id="3.40.390.10:FF:000009">
    <property type="entry name" value="Oligopeptidase A"/>
    <property type="match status" value="1"/>
</dbReference>
<evidence type="ECO:0000256" key="11">
    <source>
        <dbReference type="SAM" id="MobiDB-lite"/>
    </source>
</evidence>
<evidence type="ECO:0000256" key="9">
    <source>
        <dbReference type="RuleBase" id="RU003435"/>
    </source>
</evidence>
<dbReference type="CDD" id="cd06456">
    <property type="entry name" value="M3A_DCP"/>
    <property type="match status" value="1"/>
</dbReference>
<dbReference type="InterPro" id="IPR014756">
    <property type="entry name" value="Ig_E-set"/>
</dbReference>
<evidence type="ECO:0000256" key="3">
    <source>
        <dbReference type="ARBA" id="ARBA00022723"/>
    </source>
</evidence>
<keyword evidence="5 9" id="KW-0862">Zinc</keyword>
<keyword evidence="4 9" id="KW-0378">Hydrolase</keyword>
<keyword evidence="15" id="KW-1185">Reference proteome</keyword>